<keyword evidence="2" id="KW-1185">Reference proteome</keyword>
<dbReference type="AlphaFoldDB" id="A0A5B7J309"/>
<reference evidence="1 2" key="1">
    <citation type="submission" date="2019-05" db="EMBL/GenBank/DDBJ databases">
        <title>Another draft genome of Portunus trituberculatus and its Hox gene families provides insights of decapod evolution.</title>
        <authorList>
            <person name="Jeong J.-H."/>
            <person name="Song I."/>
            <person name="Kim S."/>
            <person name="Choi T."/>
            <person name="Kim D."/>
            <person name="Ryu S."/>
            <person name="Kim W."/>
        </authorList>
    </citation>
    <scope>NUCLEOTIDE SEQUENCE [LARGE SCALE GENOMIC DNA]</scope>
    <source>
        <tissue evidence="1">Muscle</tissue>
    </source>
</reference>
<dbReference type="EMBL" id="VSRR010074091">
    <property type="protein sequence ID" value="MPC87308.1"/>
    <property type="molecule type" value="Genomic_DNA"/>
</dbReference>
<comment type="caution">
    <text evidence="1">The sequence shown here is derived from an EMBL/GenBank/DDBJ whole genome shotgun (WGS) entry which is preliminary data.</text>
</comment>
<sequence length="66" mass="6983">MVSSSAACLMLLYTSPHPMPRGSQGCCKCVRWGPRGLQAHGFKSCPRSECRLGFLTRGSGLLAGGL</sequence>
<organism evidence="1 2">
    <name type="scientific">Portunus trituberculatus</name>
    <name type="common">Swimming crab</name>
    <name type="synonym">Neptunus trituberculatus</name>
    <dbReference type="NCBI Taxonomy" id="210409"/>
    <lineage>
        <taxon>Eukaryota</taxon>
        <taxon>Metazoa</taxon>
        <taxon>Ecdysozoa</taxon>
        <taxon>Arthropoda</taxon>
        <taxon>Crustacea</taxon>
        <taxon>Multicrustacea</taxon>
        <taxon>Malacostraca</taxon>
        <taxon>Eumalacostraca</taxon>
        <taxon>Eucarida</taxon>
        <taxon>Decapoda</taxon>
        <taxon>Pleocyemata</taxon>
        <taxon>Brachyura</taxon>
        <taxon>Eubrachyura</taxon>
        <taxon>Portunoidea</taxon>
        <taxon>Portunidae</taxon>
        <taxon>Portuninae</taxon>
        <taxon>Portunus</taxon>
    </lineage>
</organism>
<evidence type="ECO:0000313" key="2">
    <source>
        <dbReference type="Proteomes" id="UP000324222"/>
    </source>
</evidence>
<gene>
    <name evidence="1" type="ORF">E2C01_082166</name>
</gene>
<dbReference type="Proteomes" id="UP000324222">
    <property type="component" value="Unassembled WGS sequence"/>
</dbReference>
<accession>A0A5B7J309</accession>
<name>A0A5B7J309_PORTR</name>
<protein>
    <submittedName>
        <fullName evidence="1">Uncharacterized protein</fullName>
    </submittedName>
</protein>
<evidence type="ECO:0000313" key="1">
    <source>
        <dbReference type="EMBL" id="MPC87308.1"/>
    </source>
</evidence>
<proteinExistence type="predicted"/>